<feature type="transmembrane region" description="Helical" evidence="7">
    <location>
        <begin position="875"/>
        <end position="900"/>
    </location>
</feature>
<feature type="domain" description="ABC3 transporter permease C-terminal" evidence="8">
    <location>
        <begin position="786"/>
        <end position="903"/>
    </location>
</feature>
<dbReference type="InterPro" id="IPR003838">
    <property type="entry name" value="ABC3_permease_C"/>
</dbReference>
<dbReference type="Pfam" id="PF02687">
    <property type="entry name" value="FtsX"/>
    <property type="match status" value="2"/>
</dbReference>
<feature type="transmembrane region" description="Helical" evidence="7">
    <location>
        <begin position="1277"/>
        <end position="1299"/>
    </location>
</feature>
<dbReference type="SUPFAM" id="SSF103657">
    <property type="entry name" value="BAR/IMD domain-like"/>
    <property type="match status" value="1"/>
</dbReference>
<keyword evidence="4 7" id="KW-1133">Transmembrane helix</keyword>
<reference evidence="9 10" key="1">
    <citation type="submission" date="2021-03" db="EMBL/GenBank/DDBJ databases">
        <authorList>
            <person name="Gilmore M.S."/>
            <person name="Schwartzman J."/>
            <person name="Van Tyne D."/>
            <person name="Martin M."/>
            <person name="Earl A.M."/>
            <person name="Manson A.L."/>
            <person name="Straub T."/>
            <person name="Salamzade R."/>
            <person name="Saavedra J."/>
            <person name="Lebreton F."/>
            <person name="Prichula J."/>
            <person name="Schaufler K."/>
            <person name="Gaca A."/>
            <person name="Sgardioli B."/>
            <person name="Wagenaar J."/>
            <person name="Strong T."/>
        </authorList>
    </citation>
    <scope>NUCLEOTIDE SEQUENCE [LARGE SCALE GENOMIC DNA]</scope>
    <source>
        <strain evidence="9 10">DIV2402</strain>
    </source>
</reference>
<keyword evidence="10" id="KW-1185">Reference proteome</keyword>
<feature type="domain" description="ABC3 transporter permease C-terminal" evidence="8">
    <location>
        <begin position="1190"/>
        <end position="1297"/>
    </location>
</feature>
<feature type="coiled-coil region" evidence="6">
    <location>
        <begin position="223"/>
        <end position="375"/>
    </location>
</feature>
<keyword evidence="5 7" id="KW-0472">Membrane</keyword>
<dbReference type="InterPro" id="IPR027267">
    <property type="entry name" value="AH/BAR_dom_sf"/>
</dbReference>
<evidence type="ECO:0000313" key="10">
    <source>
        <dbReference type="Proteomes" id="UP000664701"/>
    </source>
</evidence>
<feature type="transmembrane region" description="Helical" evidence="7">
    <location>
        <begin position="20"/>
        <end position="37"/>
    </location>
</feature>
<keyword evidence="6" id="KW-0175">Coiled coil</keyword>
<evidence type="ECO:0000256" key="5">
    <source>
        <dbReference type="ARBA" id="ARBA00023136"/>
    </source>
</evidence>
<dbReference type="Proteomes" id="UP000664701">
    <property type="component" value="Chromosome"/>
</dbReference>
<feature type="transmembrane region" description="Helical" evidence="7">
    <location>
        <begin position="1239"/>
        <end position="1257"/>
    </location>
</feature>
<dbReference type="InterPro" id="IPR038766">
    <property type="entry name" value="Membrane_comp_ABC_pdt"/>
</dbReference>
<feature type="transmembrane region" description="Helical" evidence="7">
    <location>
        <begin position="787"/>
        <end position="808"/>
    </location>
</feature>
<evidence type="ECO:0000256" key="6">
    <source>
        <dbReference type="SAM" id="Coils"/>
    </source>
</evidence>
<evidence type="ECO:0000313" key="9">
    <source>
        <dbReference type="EMBL" id="WYJ77465.1"/>
    </source>
</evidence>
<dbReference type="Gene3D" id="1.10.287.620">
    <property type="entry name" value="Helix Hairpins"/>
    <property type="match status" value="1"/>
</dbReference>
<dbReference type="Gene3D" id="1.10.287.1490">
    <property type="match status" value="1"/>
</dbReference>
<evidence type="ECO:0000256" key="7">
    <source>
        <dbReference type="SAM" id="Phobius"/>
    </source>
</evidence>
<name>A0ABZ2SR29_9ENTE</name>
<dbReference type="SUPFAM" id="SSF57997">
    <property type="entry name" value="Tropomyosin"/>
    <property type="match status" value="1"/>
</dbReference>
<evidence type="ECO:0000256" key="1">
    <source>
        <dbReference type="ARBA" id="ARBA00004651"/>
    </source>
</evidence>
<evidence type="ECO:0000256" key="3">
    <source>
        <dbReference type="ARBA" id="ARBA00022692"/>
    </source>
</evidence>
<dbReference type="EMBL" id="CP147251">
    <property type="protein sequence ID" value="WYJ77465.1"/>
    <property type="molecule type" value="Genomic_DNA"/>
</dbReference>
<reference evidence="9 10" key="2">
    <citation type="submission" date="2024-03" db="EMBL/GenBank/DDBJ databases">
        <title>The Genome Sequence of Enterococcus sp. DIV2402.</title>
        <authorList>
            <consortium name="The Broad Institute Genomics Platform"/>
            <consortium name="The Broad Institute Microbial Omics Core"/>
            <consortium name="The Broad Institute Genomic Center for Infectious Diseases"/>
            <person name="Earl A."/>
            <person name="Manson A."/>
            <person name="Gilmore M."/>
            <person name="Schwartman J."/>
            <person name="Shea T."/>
            <person name="Abouelleil A."/>
            <person name="Cao P."/>
            <person name="Chapman S."/>
            <person name="Cusick C."/>
            <person name="Young S."/>
            <person name="Neafsey D."/>
            <person name="Nusbaum C."/>
            <person name="Birren B."/>
        </authorList>
    </citation>
    <scope>NUCLEOTIDE SEQUENCE [LARGE SCALE GENOMIC DNA]</scope>
    <source>
        <strain evidence="9 10">DIV2402</strain>
    </source>
</reference>
<comment type="subcellular location">
    <subcellularLocation>
        <location evidence="1">Cell membrane</location>
        <topology evidence="1">Multi-pass membrane protein</topology>
    </subcellularLocation>
</comment>
<evidence type="ECO:0000256" key="4">
    <source>
        <dbReference type="ARBA" id="ARBA00022989"/>
    </source>
</evidence>
<keyword evidence="3 7" id="KW-0812">Transmembrane</keyword>
<keyword evidence="2" id="KW-1003">Cell membrane</keyword>
<evidence type="ECO:0000259" key="8">
    <source>
        <dbReference type="Pfam" id="PF02687"/>
    </source>
</evidence>
<dbReference type="PANTHER" id="PTHR30287:SF1">
    <property type="entry name" value="INNER MEMBRANE PROTEIN"/>
    <property type="match status" value="1"/>
</dbReference>
<organism evidence="9 10">
    <name type="scientific">Candidatus Enterococcus lowellii</name>
    <dbReference type="NCBI Taxonomy" id="2230877"/>
    <lineage>
        <taxon>Bacteria</taxon>
        <taxon>Bacillati</taxon>
        <taxon>Bacillota</taxon>
        <taxon>Bacilli</taxon>
        <taxon>Lactobacillales</taxon>
        <taxon>Enterococcaceae</taxon>
        <taxon>Enterococcus</taxon>
    </lineage>
</organism>
<feature type="coiled-coil region" evidence="6">
    <location>
        <begin position="657"/>
        <end position="748"/>
    </location>
</feature>
<feature type="transmembrane region" description="Helical" evidence="7">
    <location>
        <begin position="1187"/>
        <end position="1206"/>
    </location>
</feature>
<evidence type="ECO:0000256" key="2">
    <source>
        <dbReference type="ARBA" id="ARBA00022475"/>
    </source>
</evidence>
<feature type="coiled-coil region" evidence="6">
    <location>
        <begin position="404"/>
        <end position="621"/>
    </location>
</feature>
<gene>
    <name evidence="9" type="ORF">DOK78_002103</name>
</gene>
<dbReference type="PANTHER" id="PTHR30287">
    <property type="entry name" value="MEMBRANE COMPONENT OF PREDICTED ABC SUPERFAMILY METABOLITE UPTAKE TRANSPORTER"/>
    <property type="match status" value="1"/>
</dbReference>
<feature type="transmembrane region" description="Helical" evidence="7">
    <location>
        <begin position="953"/>
        <end position="973"/>
    </location>
</feature>
<protein>
    <recommendedName>
        <fullName evidence="8">ABC3 transporter permease C-terminal domain-containing protein</fullName>
    </recommendedName>
</protein>
<proteinExistence type="predicted"/>
<sequence length="1316" mass="146635">MKKMLWKDIFKSISKSKGRFFSIMGLMLIGSFALVGLKVTGPNMRATGENYFDELNVSDLTIIGTLGIDDNDVEVINQATGIDSVEYGYLKDMVIKETNLSIRVFSKGEQISDYQIIEGKLPEKAEEIALDNKYVDQYKIGDTIEFTEDEDISGETILKRHKFEIVGFVYSGEILSSINQGVSTAGTGSLEGYAVVPESAFDSEIYMLARVTFEDLNNVDPYSDQYTDLLQTHKDNLDELLKDQPDIRLTTIKEEYQKQIDDGQKQIDDAKKQLEDTEKQLEAAKEKLASGGEQIDEAQEELASKVADANQQISDGENQIADAQVTIADGEKQLSAAKEQLNNGQATLDEKWNQLQSAKSQLEQARGLLNNADAELTTAANSLATGRQQIANGYGKTNENQAKIAIAESQIAAAEQVFSEKQQEYNAKNNEYETARNRFNQKQQEYNAGVEQVEVAQANLDSKRQELESGKQQYEANIQRLTAAKSEVEQALTNPDLTEEETAELSAKLEGVNQDLSTLQNEYNTFIESTYNPGLDQIATGQNEVESKRAELANAKSQLDPIEQELASAQNELNAASTELSNAKAELDRQKQTIANSKNQLQQAQNELAQKEVLLNQKETEYQNGLNQYNSGVATYNQNLNAYYVGLNEWYEGASTLDSKSEEYQATASRLAQAQNELANKVDELETAKNTLAEEKSAGEQQIEEAKQTLAENQNEYEEKNKEFLSKKEEAEKEIADKQEELDKAQEMIDHLSVPTYSLNSRREMPGGEGYKIYSSVSQIVDSLANVFPIFLYFVAALVTLTTMARFVDEERIKSGTLKALGYENKDVLKKFVFYGMTSSLSGTILGIILGHTLLPLIVNNAYHAGFTVPNIELHFYWGISLVAILLALLSSVLPAFIAASKELKEKPAQLLLPKPPTAGSRILLERIKPIWSQMSFTHKVTARNIFRYKQRMMMTIFGVAGAVALLFAGFSVQHSIGGINERQFGDLIHYNMIVAQNDYVSDEQEQKINDMLHSDEVAQNEAIHYEELTKVAGANKDTQEIKLIVPEEDENFSDYINLINRKSKDSLSLPDDGVIISERLATLLDLKVGDTVALEDSTNTEREMKVTGIAEIYMGHFAFANKESYESIFGTPFETNAYLVNLKDNSTENTKEQSSKFITLDGVTGVVQNTTLTNQIETIVHSLDKIMTVLILIAALLGVVILYNLTNINVSERMRELSTIKVLGFYEKEVTLYIYRETILLTILGIITGFGIGRLLHQYIITVVPPDDVMFNPSLAAISFIVPALIIAVVTTILAFVINSRLKKVDMLEALKSVD</sequence>
<feature type="transmembrane region" description="Helical" evidence="7">
    <location>
        <begin position="832"/>
        <end position="855"/>
    </location>
</feature>
<accession>A0ABZ2SR29</accession>
<dbReference type="Gene3D" id="1.20.1270.60">
    <property type="entry name" value="Arfaptin homology (AH) domain/BAR domain"/>
    <property type="match status" value="1"/>
</dbReference>